<feature type="compositionally biased region" description="Low complexity" evidence="4">
    <location>
        <begin position="1024"/>
        <end position="1038"/>
    </location>
</feature>
<dbReference type="InterPro" id="IPR001650">
    <property type="entry name" value="Helicase_C-like"/>
</dbReference>
<feature type="compositionally biased region" description="Pro residues" evidence="4">
    <location>
        <begin position="1473"/>
        <end position="1485"/>
    </location>
</feature>
<dbReference type="Gene3D" id="3.40.50.300">
    <property type="entry name" value="P-loop containing nucleotide triphosphate hydrolases"/>
    <property type="match status" value="2"/>
</dbReference>
<feature type="compositionally biased region" description="Polar residues" evidence="4">
    <location>
        <begin position="1117"/>
        <end position="1136"/>
    </location>
</feature>
<feature type="compositionally biased region" description="Basic and acidic residues" evidence="4">
    <location>
        <begin position="1423"/>
        <end position="1447"/>
    </location>
</feature>
<keyword evidence="3" id="KW-0067">ATP-binding</keyword>
<feature type="transmembrane region" description="Helical" evidence="5">
    <location>
        <begin position="869"/>
        <end position="891"/>
    </location>
</feature>
<evidence type="ECO:0000256" key="2">
    <source>
        <dbReference type="ARBA" id="ARBA00022801"/>
    </source>
</evidence>
<dbReference type="EMBL" id="KN817774">
    <property type="protein sequence ID" value="KJA13178.1"/>
    <property type="molecule type" value="Genomic_DNA"/>
</dbReference>
<dbReference type="InterPro" id="IPR049730">
    <property type="entry name" value="SNF2/RAD54-like_C"/>
</dbReference>
<dbReference type="GO" id="GO:0005524">
    <property type="term" value="F:ATP binding"/>
    <property type="evidence" value="ECO:0007669"/>
    <property type="project" value="InterPro"/>
</dbReference>
<evidence type="ECO:0000313" key="7">
    <source>
        <dbReference type="EMBL" id="KJA13178.1"/>
    </source>
</evidence>
<evidence type="ECO:0000256" key="4">
    <source>
        <dbReference type="SAM" id="MobiDB-lite"/>
    </source>
</evidence>
<dbReference type="InterPro" id="IPR027417">
    <property type="entry name" value="P-loop_NTPase"/>
</dbReference>
<keyword evidence="2" id="KW-0378">Hydrolase</keyword>
<dbReference type="PROSITE" id="PS51194">
    <property type="entry name" value="HELICASE_CTER"/>
    <property type="match status" value="1"/>
</dbReference>
<evidence type="ECO:0000313" key="8">
    <source>
        <dbReference type="Proteomes" id="UP000054270"/>
    </source>
</evidence>
<dbReference type="PANTHER" id="PTHR10799">
    <property type="entry name" value="SNF2/RAD54 HELICASE FAMILY"/>
    <property type="match status" value="1"/>
</dbReference>
<proteinExistence type="predicted"/>
<organism evidence="7 8">
    <name type="scientific">Hypholoma sublateritium (strain FD-334 SS-4)</name>
    <dbReference type="NCBI Taxonomy" id="945553"/>
    <lineage>
        <taxon>Eukaryota</taxon>
        <taxon>Fungi</taxon>
        <taxon>Dikarya</taxon>
        <taxon>Basidiomycota</taxon>
        <taxon>Agaricomycotina</taxon>
        <taxon>Agaricomycetes</taxon>
        <taxon>Agaricomycetidae</taxon>
        <taxon>Agaricales</taxon>
        <taxon>Agaricineae</taxon>
        <taxon>Strophariaceae</taxon>
        <taxon>Hypholoma</taxon>
    </lineage>
</organism>
<evidence type="ECO:0000256" key="1">
    <source>
        <dbReference type="ARBA" id="ARBA00022741"/>
    </source>
</evidence>
<dbReference type="GO" id="GO:0016787">
    <property type="term" value="F:hydrolase activity"/>
    <property type="evidence" value="ECO:0007669"/>
    <property type="project" value="UniProtKB-KW"/>
</dbReference>
<dbReference type="SUPFAM" id="SSF52540">
    <property type="entry name" value="P-loop containing nucleoside triphosphate hydrolases"/>
    <property type="match status" value="2"/>
</dbReference>
<dbReference type="OMA" id="LEEWNTH"/>
<protein>
    <recommendedName>
        <fullName evidence="6">Helicase C-terminal domain-containing protein</fullName>
    </recommendedName>
</protein>
<sequence length="1498" mass="164589">MPTQTIASALLKLYQLCIWNLPTWQDLTGVVLCFDDPTSSVLPKGWSAADLANVKSFHDQYQAKPTEDAKILFASSNRGTTLPGRKRWQTWVSSMCKSAKIHEKIAACFASANCHPADIDAESRKNGGPTYIPYCIDDIALQLLGPETLDEHGRLHIRYRLPLQAIAQRTWYNLTRRLDRAQGRFETLEEQVLASFNALNQSKLTRAKVASVIRAVARWRNVAELINTSESMEKVERMEGELERLMQELGADVTTKTKKKKSTLPPLFKLSNEMIKSLATDDNVQAMMNMYREFFDIPQNSQNDNPIIEYHRNELGPLEQSLNGGDTGVEYEAGMSPTQLAENLGFFQDIPFLFNNHRRTDGLNPWASPAAFVENAENIPFLVNLDFHWHQLAGVHAIIRTCFAEKPSPNLCTGVLISDEVGLGKTYQAATVIAFLADAAMRQIATVHVMPPILRERPYLGEEKQIPHLPHLIVIPGTLMSQWIDEIRTLFAPKGIDILTYPMAKDERQFFWGPNGPFAATNHSPSSIIIFVTQSTLQKEYSELYSKKSKLGGADLPWALPELLRSVTAERLSLSLFGQRFLSGIIDEAHTYRNHGLKHTADLAAMGRLTGIPHFFTLEAWNEEKEDARGLRLARKERPDGYDPLTDDDSERDVVKLKQVEIARRMHESSAGHVIRRMRDSLDWKGTRLIPLPPLRTEYVYVDLTERELQIITDHGKSLQENVEMGNMSSKLTTRGFYIEYRTSVMFAREDPEDAIPYFNSLKEWEPVKSTKLDTAARLCQYFLQRDGLAIPTFGDGQVHFPPIPPANKKSATNDDKIVVFTEFPSMIGLFINIFKLYGMKVLSINGSMSFDRRTEVLKKFRTQSQYRVLALSSVGTTGINLAFCSLIIFLDQPWSAQDVLQMTGRVHRQPQKKPVLSIHLLGNETADVLIANMAEGKQDMMEAFLSKKAGQELYDLLSGGGGDIHDDDDDESISSASTKPRRQKARASKATNEDADGTPSVDTNPSASAHSENRPKSKGKLRASNISASAASQSVSSDSKEKVPTAQANEKKGKAKADADARAEDRAAAKAAKVQEKMVARMEKDKMKEVKAASKGKGRAKSKGNPRFDSPEPSVPSLSTGGVLQPDSSNSQNAGNEVMDIDSFPQQMQDANSDEAAVTHTDPFQSGPASQGIDTDADELPQGGPVAQSMDVDMDASPPSGGVPRPASPHSPRRRSSGDDLMRSVGPGGSPATPPPPPDQDHSVLGKRPNDVLTPIKSSKASGRIRPQLNKSDDEDGDSRTTIEPIPPQPFAALLLQNASLGATQPLVPQGPGQLTTLSLTLPEMTSTPHATSHPRPLALDGSHPIRRPPGLRISPQQGPGSTPLLRTSRIPLPVSASMGVSPSTQPHPPQPPAKGVRPSLPATTPHELPGSQTHSLPPSRKIPDPKEALTRLQGHSDKPPAKNSEEGLGSKTPAARPSSIPYHREMDDLSPPSPPARLPPPRKANPFAKPGNSKKG</sequence>
<feature type="region of interest" description="Disordered" evidence="4">
    <location>
        <begin position="960"/>
        <end position="1292"/>
    </location>
</feature>
<dbReference type="SMART" id="SM00490">
    <property type="entry name" value="HELICc"/>
    <property type="match status" value="1"/>
</dbReference>
<dbReference type="OrthoDB" id="3270319at2759"/>
<feature type="transmembrane region" description="Helical" evidence="5">
    <location>
        <begin position="818"/>
        <end position="839"/>
    </location>
</feature>
<feature type="compositionally biased region" description="Polar residues" evidence="4">
    <location>
        <begin position="1001"/>
        <end position="1011"/>
    </location>
</feature>
<keyword evidence="5" id="KW-0812">Transmembrane</keyword>
<dbReference type="Pfam" id="PF00271">
    <property type="entry name" value="Helicase_C"/>
    <property type="match status" value="1"/>
</dbReference>
<keyword evidence="8" id="KW-1185">Reference proteome</keyword>
<dbReference type="Proteomes" id="UP000054270">
    <property type="component" value="Unassembled WGS sequence"/>
</dbReference>
<feature type="compositionally biased region" description="Basic and acidic residues" evidence="4">
    <location>
        <begin position="1240"/>
        <end position="1251"/>
    </location>
</feature>
<reference evidence="8" key="1">
    <citation type="submission" date="2014-04" db="EMBL/GenBank/DDBJ databases">
        <title>Evolutionary Origins and Diversification of the Mycorrhizal Mutualists.</title>
        <authorList>
            <consortium name="DOE Joint Genome Institute"/>
            <consortium name="Mycorrhizal Genomics Consortium"/>
            <person name="Kohler A."/>
            <person name="Kuo A."/>
            <person name="Nagy L.G."/>
            <person name="Floudas D."/>
            <person name="Copeland A."/>
            <person name="Barry K.W."/>
            <person name="Cichocki N."/>
            <person name="Veneault-Fourrey C."/>
            <person name="LaButti K."/>
            <person name="Lindquist E.A."/>
            <person name="Lipzen A."/>
            <person name="Lundell T."/>
            <person name="Morin E."/>
            <person name="Murat C."/>
            <person name="Riley R."/>
            <person name="Ohm R."/>
            <person name="Sun H."/>
            <person name="Tunlid A."/>
            <person name="Henrissat B."/>
            <person name="Grigoriev I.V."/>
            <person name="Hibbett D.S."/>
            <person name="Martin F."/>
        </authorList>
    </citation>
    <scope>NUCLEOTIDE SEQUENCE [LARGE SCALE GENOMIC DNA]</scope>
    <source>
        <strain evidence="8">FD-334 SS-4</strain>
    </source>
</reference>
<dbReference type="CDD" id="cd18793">
    <property type="entry name" value="SF2_C_SNF"/>
    <property type="match status" value="1"/>
</dbReference>
<dbReference type="Pfam" id="PF00176">
    <property type="entry name" value="SNF2-rel_dom"/>
    <property type="match status" value="1"/>
</dbReference>
<evidence type="ECO:0000256" key="5">
    <source>
        <dbReference type="SAM" id="Phobius"/>
    </source>
</evidence>
<feature type="compositionally biased region" description="Polar residues" evidence="4">
    <location>
        <begin position="1314"/>
        <end position="1332"/>
    </location>
</feature>
<feature type="compositionally biased region" description="Basic residues" evidence="4">
    <location>
        <begin position="1095"/>
        <end position="1105"/>
    </location>
</feature>
<keyword evidence="5" id="KW-1133">Transmembrane helix</keyword>
<name>A0A0D2LQW2_HYPSF</name>
<dbReference type="STRING" id="945553.A0A0D2LQW2"/>
<feature type="compositionally biased region" description="Polar residues" evidence="4">
    <location>
        <begin position="1163"/>
        <end position="1174"/>
    </location>
</feature>
<feature type="compositionally biased region" description="Basic and acidic residues" evidence="4">
    <location>
        <begin position="1039"/>
        <end position="1093"/>
    </location>
</feature>
<keyword evidence="5" id="KW-0472">Membrane</keyword>
<gene>
    <name evidence="7" type="ORF">HYPSUDRAFT_209761</name>
</gene>
<evidence type="ECO:0000256" key="3">
    <source>
        <dbReference type="ARBA" id="ARBA00022840"/>
    </source>
</evidence>
<feature type="domain" description="Helicase C-terminal" evidence="6">
    <location>
        <begin position="803"/>
        <end position="958"/>
    </location>
</feature>
<keyword evidence="1" id="KW-0547">Nucleotide-binding</keyword>
<evidence type="ECO:0000259" key="6">
    <source>
        <dbReference type="PROSITE" id="PS51194"/>
    </source>
</evidence>
<dbReference type="InterPro" id="IPR000330">
    <property type="entry name" value="SNF2_N"/>
</dbReference>
<accession>A0A0D2LQW2</accession>
<feature type="region of interest" description="Disordered" evidence="4">
    <location>
        <begin position="1305"/>
        <end position="1498"/>
    </location>
</feature>